<organism evidence="1 2">
    <name type="scientific">Persea americana</name>
    <name type="common">Avocado</name>
    <dbReference type="NCBI Taxonomy" id="3435"/>
    <lineage>
        <taxon>Eukaryota</taxon>
        <taxon>Viridiplantae</taxon>
        <taxon>Streptophyta</taxon>
        <taxon>Embryophyta</taxon>
        <taxon>Tracheophyta</taxon>
        <taxon>Spermatophyta</taxon>
        <taxon>Magnoliopsida</taxon>
        <taxon>Magnoliidae</taxon>
        <taxon>Laurales</taxon>
        <taxon>Lauraceae</taxon>
        <taxon>Persea</taxon>
    </lineage>
</organism>
<evidence type="ECO:0000313" key="2">
    <source>
        <dbReference type="Proteomes" id="UP001234297"/>
    </source>
</evidence>
<protein>
    <submittedName>
        <fullName evidence="1">Uncharacterized protein</fullName>
    </submittedName>
</protein>
<name>A0ACC2M0T9_PERAE</name>
<evidence type="ECO:0000313" key="1">
    <source>
        <dbReference type="EMBL" id="KAJ8639211.1"/>
    </source>
</evidence>
<dbReference type="Proteomes" id="UP001234297">
    <property type="component" value="Chromosome 5"/>
</dbReference>
<proteinExistence type="predicted"/>
<accession>A0ACC2M0T9</accession>
<dbReference type="EMBL" id="CM056813">
    <property type="protein sequence ID" value="KAJ8639211.1"/>
    <property type="molecule type" value="Genomic_DNA"/>
</dbReference>
<sequence length="442" mass="48773">MAERRKSSLFLLVVLSLALLQLLLFLNVRAVAPTTVAQEAAEAQALLTWKASLENHSLLSSWSFHNNSNATSRESKRGSTCNWLGITCNVARRITRINLFNASLRVSGDPISAYTAQVVAVKKLDRNGLQGHREFLVVVLMLCLLHHQNLVNLIGYCADGDQRLLEYEFMSLGSLENLLEAIPLSSNIHHFLPIKLSPTNYLLWRSQFMPLLKGHNLMGFIDGTNPCPPIFVSAAKDDGSKSKEDDSPSLNPDYVSWSRQDQLLLSWILSSLTEGVHAQVVGLSTSYEVWHHLATTYASTSKARIMQLRLQLHQLKKGADTMSEFLLKAKSIADQLAMALKPIDDDDLVLYILGGLGSEYGPFVTSITTRETHIRLSDLHGLLLSEEIRVNGSQNDLQNITANVAAKSSSSSNRGKDIAADKKPLDWSTRMKIASGAAKGLE</sequence>
<reference evidence="1 2" key="1">
    <citation type="journal article" date="2022" name="Hortic Res">
        <title>A haplotype resolved chromosomal level avocado genome allows analysis of novel avocado genes.</title>
        <authorList>
            <person name="Nath O."/>
            <person name="Fletcher S.J."/>
            <person name="Hayward A."/>
            <person name="Shaw L.M."/>
            <person name="Masouleh A.K."/>
            <person name="Furtado A."/>
            <person name="Henry R.J."/>
            <person name="Mitter N."/>
        </authorList>
    </citation>
    <scope>NUCLEOTIDE SEQUENCE [LARGE SCALE GENOMIC DNA]</scope>
    <source>
        <strain evidence="2">cv. Hass</strain>
    </source>
</reference>
<comment type="caution">
    <text evidence="1">The sequence shown here is derived from an EMBL/GenBank/DDBJ whole genome shotgun (WGS) entry which is preliminary data.</text>
</comment>
<gene>
    <name evidence="1" type="ORF">MRB53_015905</name>
</gene>
<keyword evidence="2" id="KW-1185">Reference proteome</keyword>